<dbReference type="GO" id="GO:0003697">
    <property type="term" value="F:single-stranded DNA binding"/>
    <property type="evidence" value="ECO:0007669"/>
    <property type="project" value="TreeGrafter"/>
</dbReference>
<keyword evidence="5" id="KW-0539">Nucleus</keyword>
<keyword evidence="4" id="KW-0238">DNA-binding</keyword>
<dbReference type="CDD" id="cd04478">
    <property type="entry name" value="RPA2_DBD_D"/>
    <property type="match status" value="1"/>
</dbReference>
<dbReference type="InterPro" id="IPR014892">
    <property type="entry name" value="RPA_C"/>
</dbReference>
<evidence type="ECO:0000313" key="9">
    <source>
        <dbReference type="RefSeq" id="XP_018010550.1"/>
    </source>
</evidence>
<comment type="similarity">
    <text evidence="2">Belongs to the replication factor A protein 2 family.</text>
</comment>
<dbReference type="GO" id="GO:0006260">
    <property type="term" value="P:DNA replication"/>
    <property type="evidence" value="ECO:0007669"/>
    <property type="project" value="UniProtKB-KW"/>
</dbReference>
<evidence type="ECO:0000256" key="1">
    <source>
        <dbReference type="ARBA" id="ARBA00004123"/>
    </source>
</evidence>
<dbReference type="GeneID" id="108667948"/>
<dbReference type="InterPro" id="IPR036390">
    <property type="entry name" value="WH_DNA-bd_sf"/>
</dbReference>
<dbReference type="SUPFAM" id="SSF50249">
    <property type="entry name" value="Nucleic acid-binding proteins"/>
    <property type="match status" value="1"/>
</dbReference>
<name>A0A8B7NAE2_HYAAZ</name>
<dbReference type="AlphaFoldDB" id="A0A8B7NAE2"/>
<evidence type="ECO:0000256" key="2">
    <source>
        <dbReference type="ARBA" id="ARBA00007815"/>
    </source>
</evidence>
<dbReference type="RefSeq" id="XP_018010550.1">
    <property type="nucleotide sequence ID" value="XM_018155061.2"/>
</dbReference>
<evidence type="ECO:0000256" key="4">
    <source>
        <dbReference type="ARBA" id="ARBA00023125"/>
    </source>
</evidence>
<dbReference type="PANTHER" id="PTHR13989">
    <property type="entry name" value="REPLICATION PROTEIN A-RELATED"/>
    <property type="match status" value="1"/>
</dbReference>
<dbReference type="OMA" id="SFGNKRY"/>
<dbReference type="PIRSF" id="PIRSF036949">
    <property type="entry name" value="RPA32"/>
    <property type="match status" value="1"/>
</dbReference>
<dbReference type="GO" id="GO:0005662">
    <property type="term" value="C:DNA replication factor A complex"/>
    <property type="evidence" value="ECO:0007669"/>
    <property type="project" value="TreeGrafter"/>
</dbReference>
<sequence length="266" mass="28630">MWGNNEGFGGDFDGGADAGGGGGFMNTTSQFGTPGGAKKERRTQNILSTTIRTIQECQEDTFTVDGMEINMVCLVGIIRSVDISSTKISYVLHDHTGLIDVLRYPDGDAEETNANEALAEGVYAKVYGPVRSHQEKRHIIGFRVEQIEDPNWITTHILEVIHQNLKLKKLADGSMGNGNVPILANSSIMSGPSVPGGSGNSDKDLVYSIIARGANSDIGMSKMAIKSALQGRLTGDKVDRLMEELSSDGSIYTTVDDEHFMAIESN</sequence>
<dbReference type="InterPro" id="IPR012340">
    <property type="entry name" value="NA-bd_OB-fold"/>
</dbReference>
<gene>
    <name evidence="9" type="primary">LOC108667948</name>
</gene>
<dbReference type="Gene3D" id="1.10.10.10">
    <property type="entry name" value="Winged helix-like DNA-binding domain superfamily/Winged helix DNA-binding domain"/>
    <property type="match status" value="1"/>
</dbReference>
<dbReference type="Gene3D" id="2.40.50.140">
    <property type="entry name" value="Nucleic acid-binding proteins"/>
    <property type="match status" value="1"/>
</dbReference>
<dbReference type="GO" id="GO:0006289">
    <property type="term" value="P:nucleotide-excision repair"/>
    <property type="evidence" value="ECO:0007669"/>
    <property type="project" value="TreeGrafter"/>
</dbReference>
<dbReference type="OrthoDB" id="25571at2759"/>
<organism evidence="8 9">
    <name type="scientific">Hyalella azteca</name>
    <name type="common">Amphipod</name>
    <dbReference type="NCBI Taxonomy" id="294128"/>
    <lineage>
        <taxon>Eukaryota</taxon>
        <taxon>Metazoa</taxon>
        <taxon>Ecdysozoa</taxon>
        <taxon>Arthropoda</taxon>
        <taxon>Crustacea</taxon>
        <taxon>Multicrustacea</taxon>
        <taxon>Malacostraca</taxon>
        <taxon>Eumalacostraca</taxon>
        <taxon>Peracarida</taxon>
        <taxon>Amphipoda</taxon>
        <taxon>Senticaudata</taxon>
        <taxon>Talitrida</taxon>
        <taxon>Talitroidea</taxon>
        <taxon>Hyalellidae</taxon>
        <taxon>Hyalella</taxon>
    </lineage>
</organism>
<dbReference type="PANTHER" id="PTHR13989:SF16">
    <property type="entry name" value="REPLICATION PROTEIN A2"/>
    <property type="match status" value="1"/>
</dbReference>
<dbReference type="KEGG" id="hazt:108667948"/>
<dbReference type="InterPro" id="IPR036388">
    <property type="entry name" value="WH-like_DNA-bd_sf"/>
</dbReference>
<feature type="region of interest" description="Disordered" evidence="6">
    <location>
        <begin position="23"/>
        <end position="42"/>
    </location>
</feature>
<evidence type="ECO:0000256" key="6">
    <source>
        <dbReference type="SAM" id="MobiDB-lite"/>
    </source>
</evidence>
<evidence type="ECO:0000256" key="5">
    <source>
        <dbReference type="ARBA" id="ARBA00023242"/>
    </source>
</evidence>
<feature type="domain" description="Replication protein A C-terminal" evidence="7">
    <location>
        <begin position="196"/>
        <end position="258"/>
    </location>
</feature>
<dbReference type="InterPro" id="IPR040260">
    <property type="entry name" value="RFA2-like"/>
</dbReference>
<dbReference type="Proteomes" id="UP000694843">
    <property type="component" value="Unplaced"/>
</dbReference>
<dbReference type="SUPFAM" id="SSF46785">
    <property type="entry name" value="Winged helix' DNA-binding domain"/>
    <property type="match status" value="1"/>
</dbReference>
<dbReference type="CTD" id="6118"/>
<reference evidence="9" key="1">
    <citation type="submission" date="2025-08" db="UniProtKB">
        <authorList>
            <consortium name="RefSeq"/>
        </authorList>
    </citation>
    <scope>IDENTIFICATION</scope>
    <source>
        <tissue evidence="9">Whole organism</tissue>
    </source>
</reference>
<protein>
    <submittedName>
        <fullName evidence="9">Replication protein A 32 kDa subunit-A</fullName>
    </submittedName>
</protein>
<dbReference type="InterPro" id="IPR014646">
    <property type="entry name" value="Rfa2/RPA32"/>
</dbReference>
<dbReference type="GO" id="GO:0000724">
    <property type="term" value="P:double-strand break repair via homologous recombination"/>
    <property type="evidence" value="ECO:0007669"/>
    <property type="project" value="TreeGrafter"/>
</dbReference>
<keyword evidence="3" id="KW-0235">DNA replication</keyword>
<dbReference type="GO" id="GO:0035861">
    <property type="term" value="C:site of double-strand break"/>
    <property type="evidence" value="ECO:0007669"/>
    <property type="project" value="TreeGrafter"/>
</dbReference>
<proteinExistence type="inferred from homology"/>
<dbReference type="GO" id="GO:0000781">
    <property type="term" value="C:chromosome, telomeric region"/>
    <property type="evidence" value="ECO:0007669"/>
    <property type="project" value="TreeGrafter"/>
</dbReference>
<evidence type="ECO:0000259" key="7">
    <source>
        <dbReference type="Pfam" id="PF08784"/>
    </source>
</evidence>
<evidence type="ECO:0000313" key="8">
    <source>
        <dbReference type="Proteomes" id="UP000694843"/>
    </source>
</evidence>
<keyword evidence="8" id="KW-1185">Reference proteome</keyword>
<dbReference type="Pfam" id="PF08784">
    <property type="entry name" value="RPA_C"/>
    <property type="match status" value="1"/>
</dbReference>
<comment type="subcellular location">
    <subcellularLocation>
        <location evidence="1">Nucleus</location>
    </subcellularLocation>
</comment>
<accession>A0A8B7NAE2</accession>
<evidence type="ECO:0000256" key="3">
    <source>
        <dbReference type="ARBA" id="ARBA00022705"/>
    </source>
</evidence>